<dbReference type="CDD" id="cd06267">
    <property type="entry name" value="PBP1_LacI_sugar_binding-like"/>
    <property type="match status" value="1"/>
</dbReference>
<dbReference type="GO" id="GO:0000976">
    <property type="term" value="F:transcription cis-regulatory region binding"/>
    <property type="evidence" value="ECO:0007669"/>
    <property type="project" value="TreeGrafter"/>
</dbReference>
<dbReference type="PATRIC" id="fig|93930.3.peg.1628"/>
<evidence type="ECO:0000256" key="3">
    <source>
        <dbReference type="ARBA" id="ARBA00023163"/>
    </source>
</evidence>
<dbReference type="InterPro" id="IPR028082">
    <property type="entry name" value="Peripla_BP_I"/>
</dbReference>
<evidence type="ECO:0000313" key="6">
    <source>
        <dbReference type="Proteomes" id="UP000058636"/>
    </source>
</evidence>
<dbReference type="InterPro" id="IPR046335">
    <property type="entry name" value="LacI/GalR-like_sensor"/>
</dbReference>
<comment type="caution">
    <text evidence="5">The sequence shown here is derived from an EMBL/GenBank/DDBJ whole genome shotgun (WGS) entry which is preliminary data.</text>
</comment>
<dbReference type="Gene3D" id="3.40.50.2300">
    <property type="match status" value="2"/>
</dbReference>
<keyword evidence="3" id="KW-0804">Transcription</keyword>
<keyword evidence="1" id="KW-0805">Transcription regulation</keyword>
<feature type="domain" description="Transcriptional regulator LacI/GalR-like sensor" evidence="4">
    <location>
        <begin position="19"/>
        <end position="175"/>
    </location>
</feature>
<sequence length="177" mass="20173">SVTIDNFSASVAMMEHLIKDHGYKNIAFVRGPETSIDSEERYKGYMFSVQKYGLETYVFNSDLTYEGGRKVFEKIKPFLKNLDAIFCANDEMALGIVKELKNEGIHPGEDIAVVGFDDAVWTPHIEPPLTTVHQPMYEYGKVAASRLLDRIRYPDTFQKPLTIKLNWEIVIRKSCGC</sequence>
<gene>
    <name evidence="5" type="ORF">XD57_0776</name>
</gene>
<dbReference type="Pfam" id="PF13377">
    <property type="entry name" value="Peripla_BP_3"/>
    <property type="match status" value="1"/>
</dbReference>
<dbReference type="PANTHER" id="PTHR30146">
    <property type="entry name" value="LACI-RELATED TRANSCRIPTIONAL REPRESSOR"/>
    <property type="match status" value="1"/>
</dbReference>
<dbReference type="PANTHER" id="PTHR30146:SF24">
    <property type="entry name" value="XYLOSE OPERON REGULATORY PROTEIN"/>
    <property type="match status" value="1"/>
</dbReference>
<dbReference type="AlphaFoldDB" id="A0A101EQP6"/>
<evidence type="ECO:0000256" key="1">
    <source>
        <dbReference type="ARBA" id="ARBA00023015"/>
    </source>
</evidence>
<proteinExistence type="predicted"/>
<keyword evidence="2" id="KW-0238">DNA-binding</keyword>
<evidence type="ECO:0000259" key="4">
    <source>
        <dbReference type="Pfam" id="PF13377"/>
    </source>
</evidence>
<reference evidence="5 6" key="1">
    <citation type="journal article" date="2015" name="MBio">
        <title>Genome-Resolved Metagenomic Analysis Reveals Roles for Candidate Phyla and Other Microbial Community Members in Biogeochemical Transformations in Oil Reservoirs.</title>
        <authorList>
            <person name="Hu P."/>
            <person name="Tom L."/>
            <person name="Singh A."/>
            <person name="Thomas B.C."/>
            <person name="Baker B.J."/>
            <person name="Piceno Y.M."/>
            <person name="Andersen G.L."/>
            <person name="Banfield J.F."/>
        </authorList>
    </citation>
    <scope>NUCLEOTIDE SEQUENCE [LARGE SCALE GENOMIC DNA]</scope>
    <source>
        <strain evidence="5">46_26</strain>
    </source>
</reference>
<evidence type="ECO:0000313" key="5">
    <source>
        <dbReference type="EMBL" id="KUK23118.1"/>
    </source>
</evidence>
<dbReference type="Proteomes" id="UP000058636">
    <property type="component" value="Unassembled WGS sequence"/>
</dbReference>
<dbReference type="SUPFAM" id="SSF53822">
    <property type="entry name" value="Periplasmic binding protein-like I"/>
    <property type="match status" value="1"/>
</dbReference>
<evidence type="ECO:0000256" key="2">
    <source>
        <dbReference type="ARBA" id="ARBA00023125"/>
    </source>
</evidence>
<dbReference type="EMBL" id="LGFG01000050">
    <property type="protein sequence ID" value="KUK23118.1"/>
    <property type="molecule type" value="Genomic_DNA"/>
</dbReference>
<feature type="non-terminal residue" evidence="5">
    <location>
        <position position="1"/>
    </location>
</feature>
<dbReference type="GO" id="GO:0003700">
    <property type="term" value="F:DNA-binding transcription factor activity"/>
    <property type="evidence" value="ECO:0007669"/>
    <property type="project" value="TreeGrafter"/>
</dbReference>
<name>A0A101EQP6_9THEM</name>
<accession>A0A101EQP6</accession>
<organism evidence="5 6">
    <name type="scientific">Thermotoga petrophila</name>
    <dbReference type="NCBI Taxonomy" id="93929"/>
    <lineage>
        <taxon>Bacteria</taxon>
        <taxon>Thermotogati</taxon>
        <taxon>Thermotogota</taxon>
        <taxon>Thermotogae</taxon>
        <taxon>Thermotogales</taxon>
        <taxon>Thermotogaceae</taxon>
        <taxon>Thermotoga</taxon>
    </lineage>
</organism>
<protein>
    <submittedName>
        <fullName evidence="5">HTH-type transcriptional repressor CytR</fullName>
    </submittedName>
</protein>